<dbReference type="AlphaFoldDB" id="A0A2U1KM80"/>
<evidence type="ECO:0000256" key="3">
    <source>
        <dbReference type="ARBA" id="ARBA00022833"/>
    </source>
</evidence>
<evidence type="ECO:0000256" key="2">
    <source>
        <dbReference type="ARBA" id="ARBA00022771"/>
    </source>
</evidence>
<evidence type="ECO:0000313" key="7">
    <source>
        <dbReference type="EMBL" id="PWA37884.1"/>
    </source>
</evidence>
<name>A0A2U1KM80_ARTAN</name>
<reference evidence="7 8" key="1">
    <citation type="journal article" date="2018" name="Mol. Plant">
        <title>The genome of Artemisia annua provides insight into the evolution of Asteraceae family and artemisinin biosynthesis.</title>
        <authorList>
            <person name="Shen Q."/>
            <person name="Zhang L."/>
            <person name="Liao Z."/>
            <person name="Wang S."/>
            <person name="Yan T."/>
            <person name="Shi P."/>
            <person name="Liu M."/>
            <person name="Fu X."/>
            <person name="Pan Q."/>
            <person name="Wang Y."/>
            <person name="Lv Z."/>
            <person name="Lu X."/>
            <person name="Zhang F."/>
            <person name="Jiang W."/>
            <person name="Ma Y."/>
            <person name="Chen M."/>
            <person name="Hao X."/>
            <person name="Li L."/>
            <person name="Tang Y."/>
            <person name="Lv G."/>
            <person name="Zhou Y."/>
            <person name="Sun X."/>
            <person name="Brodelius P.E."/>
            <person name="Rose J.K.C."/>
            <person name="Tang K."/>
        </authorList>
    </citation>
    <scope>NUCLEOTIDE SEQUENCE [LARGE SCALE GENOMIC DNA]</scope>
    <source>
        <strain evidence="8">cv. Huhao1</strain>
        <tissue evidence="7">Leaf</tissue>
    </source>
</reference>
<feature type="domain" description="C3H1-type" evidence="6">
    <location>
        <begin position="125"/>
        <end position="151"/>
    </location>
</feature>
<keyword evidence="3 4" id="KW-0862">Zinc</keyword>
<evidence type="ECO:0000256" key="1">
    <source>
        <dbReference type="ARBA" id="ARBA00022723"/>
    </source>
</evidence>
<dbReference type="OrthoDB" id="1729427at2759"/>
<dbReference type="PROSITE" id="PS50103">
    <property type="entry name" value="ZF_C3H1"/>
    <property type="match status" value="1"/>
</dbReference>
<dbReference type="EMBL" id="PKPP01016242">
    <property type="protein sequence ID" value="PWA37884.1"/>
    <property type="molecule type" value="Genomic_DNA"/>
</dbReference>
<proteinExistence type="predicted"/>
<keyword evidence="8" id="KW-1185">Reference proteome</keyword>
<gene>
    <name evidence="7" type="ORF">CTI12_AA586470</name>
</gene>
<accession>A0A2U1KM80</accession>
<feature type="region of interest" description="Disordered" evidence="5">
    <location>
        <begin position="92"/>
        <end position="121"/>
    </location>
</feature>
<dbReference type="PANTHER" id="PTHR47481:SF41">
    <property type="entry name" value="COPIA-LIKE POLYPROTEIN_RETROTRANSPOSON"/>
    <property type="match status" value="1"/>
</dbReference>
<dbReference type="Pfam" id="PF14223">
    <property type="entry name" value="Retrotran_gag_2"/>
    <property type="match status" value="1"/>
</dbReference>
<evidence type="ECO:0000259" key="6">
    <source>
        <dbReference type="PROSITE" id="PS50103"/>
    </source>
</evidence>
<evidence type="ECO:0000256" key="4">
    <source>
        <dbReference type="PROSITE-ProRule" id="PRU00723"/>
    </source>
</evidence>
<dbReference type="GO" id="GO:0008270">
    <property type="term" value="F:zinc ion binding"/>
    <property type="evidence" value="ECO:0007669"/>
    <property type="project" value="UniProtKB-KW"/>
</dbReference>
<comment type="caution">
    <text evidence="7">The sequence shown here is derived from an EMBL/GenBank/DDBJ whole genome shotgun (WGS) entry which is preliminary data.</text>
</comment>
<evidence type="ECO:0000256" key="5">
    <source>
        <dbReference type="SAM" id="MobiDB-lite"/>
    </source>
</evidence>
<evidence type="ECO:0000313" key="8">
    <source>
        <dbReference type="Proteomes" id="UP000245207"/>
    </source>
</evidence>
<organism evidence="7 8">
    <name type="scientific">Artemisia annua</name>
    <name type="common">Sweet wormwood</name>
    <dbReference type="NCBI Taxonomy" id="35608"/>
    <lineage>
        <taxon>Eukaryota</taxon>
        <taxon>Viridiplantae</taxon>
        <taxon>Streptophyta</taxon>
        <taxon>Embryophyta</taxon>
        <taxon>Tracheophyta</taxon>
        <taxon>Spermatophyta</taxon>
        <taxon>Magnoliopsida</taxon>
        <taxon>eudicotyledons</taxon>
        <taxon>Gunneridae</taxon>
        <taxon>Pentapetalae</taxon>
        <taxon>asterids</taxon>
        <taxon>campanulids</taxon>
        <taxon>Asterales</taxon>
        <taxon>Asteraceae</taxon>
        <taxon>Asteroideae</taxon>
        <taxon>Anthemideae</taxon>
        <taxon>Artemisiinae</taxon>
        <taxon>Artemisia</taxon>
    </lineage>
</organism>
<feature type="compositionally biased region" description="Low complexity" evidence="5">
    <location>
        <begin position="92"/>
        <end position="111"/>
    </location>
</feature>
<keyword evidence="1 4" id="KW-0479">Metal-binding</keyword>
<dbReference type="Proteomes" id="UP000245207">
    <property type="component" value="Unassembled WGS sequence"/>
</dbReference>
<dbReference type="SUPFAM" id="SSF90229">
    <property type="entry name" value="CCCH zinc finger"/>
    <property type="match status" value="1"/>
</dbReference>
<dbReference type="InterPro" id="IPR000571">
    <property type="entry name" value="Znf_CCCH"/>
</dbReference>
<keyword evidence="2 4" id="KW-0863">Zinc-finger</keyword>
<feature type="zinc finger region" description="C3H1-type" evidence="4">
    <location>
        <begin position="125"/>
        <end position="151"/>
    </location>
</feature>
<dbReference type="Gene3D" id="4.10.1000.10">
    <property type="entry name" value="Zinc finger, CCCH-type"/>
    <property type="match status" value="1"/>
</dbReference>
<dbReference type="InterPro" id="IPR036855">
    <property type="entry name" value="Znf_CCCH_sf"/>
</dbReference>
<dbReference type="PANTHER" id="PTHR47481">
    <property type="match status" value="1"/>
</dbReference>
<protein>
    <recommendedName>
        <fullName evidence="6">C3H1-type domain-containing protein</fullName>
    </recommendedName>
</protein>
<sequence>MGLDNELRSIKLGKMSINEYFTKIKSLADRLNNLRTVVSDKNLVTYVVNGLDSCFETIAKIIRHRDPLPSFDTARSMLLLDESMRNETTCTTTTFDSSPSSPTVLVSTSSTHPKGKPNTHFSKSQISSQFCNHFSKGMCKFGDGCKFIHDH</sequence>